<keyword evidence="2" id="KW-0732">Signal</keyword>
<reference evidence="6" key="1">
    <citation type="submission" date="2023-05" db="EMBL/GenBank/DDBJ databases">
        <title>Anaerotaeda fermentans gen. nov., sp. nov., a novel anaerobic planctomycete of the new family within the order Sedimentisphaerales isolated from Taman Peninsula, Russia.</title>
        <authorList>
            <person name="Khomyakova M.A."/>
            <person name="Merkel A.Y."/>
            <person name="Slobodkin A.I."/>
        </authorList>
    </citation>
    <scope>NUCLEOTIDE SEQUENCE</scope>
    <source>
        <strain evidence="6">M17dextr</strain>
    </source>
</reference>
<dbReference type="InterPro" id="IPR008928">
    <property type="entry name" value="6-hairpin_glycosidase_sf"/>
</dbReference>
<gene>
    <name evidence="6" type="ORF">QJ522_00640</name>
</gene>
<dbReference type="EMBL" id="JASCXX010000001">
    <property type="protein sequence ID" value="MDI6447533.1"/>
    <property type="molecule type" value="Genomic_DNA"/>
</dbReference>
<dbReference type="RefSeq" id="WP_349242944.1">
    <property type="nucleotide sequence ID" value="NZ_JASCXX010000001.1"/>
</dbReference>
<evidence type="ECO:0000313" key="6">
    <source>
        <dbReference type="EMBL" id="MDI6447533.1"/>
    </source>
</evidence>
<accession>A0AAW6TPF3</accession>
<feature type="compositionally biased region" description="Polar residues" evidence="1">
    <location>
        <begin position="899"/>
        <end position="908"/>
    </location>
</feature>
<dbReference type="SUPFAM" id="SSF48208">
    <property type="entry name" value="Six-hairpin glycosidases"/>
    <property type="match status" value="1"/>
</dbReference>
<keyword evidence="6" id="KW-0378">Hydrolase</keyword>
<dbReference type="Proteomes" id="UP001431776">
    <property type="component" value="Unassembled WGS sequence"/>
</dbReference>
<dbReference type="PANTHER" id="PTHR43465:SF2">
    <property type="entry name" value="DUF1680 DOMAIN PROTEIN (AFU_ORTHOLOGUE AFUA_1G08910)"/>
    <property type="match status" value="1"/>
</dbReference>
<feature type="domain" description="Non-reducing end beta-L-arabinofuranosidase-like GH127 C-terminal" evidence="5">
    <location>
        <begin position="797"/>
        <end position="881"/>
    </location>
</feature>
<feature type="signal peptide" evidence="2">
    <location>
        <begin position="1"/>
        <end position="21"/>
    </location>
</feature>
<evidence type="ECO:0000259" key="5">
    <source>
        <dbReference type="Pfam" id="PF20737"/>
    </source>
</evidence>
<feature type="chain" id="PRO_5043599698" evidence="2">
    <location>
        <begin position="22"/>
        <end position="908"/>
    </location>
</feature>
<dbReference type="Pfam" id="PF20737">
    <property type="entry name" value="Glyco_hydro127C"/>
    <property type="match status" value="1"/>
</dbReference>
<dbReference type="InterPro" id="IPR049174">
    <property type="entry name" value="Beta-AFase-like"/>
</dbReference>
<sequence>MRKTTFITLSLVLTLGGPLFAQGHNSAESSTGANLAVVAEPSSSYVSGDTSDAALNDEYDPRSARDNRRGSYGNWPRTGTQWVQYEWSQPISTDKIDVYWWDDRQGVRLPKACRLLYWDDDAFVAVSNPSGLGVAGDRYNTTTFDEVRTSKLRLEVDSNDTFSTGILEWKVYDSGRSPDFPPRVDAGVDRVVVLGGRTYLSSTTKALARKNAPPMKVTWSKESGPGSVVFEDAGAETTSATFSAVGDYVLKLTAARGSLSGSSTLNVQVVTPPPAENLHLVDTKPYRIDSRLWNDRAKALIVNWIPHCIEKITDPNLREGGINNFIDAANKLAGKPHGRHRGYVFSNAWVYNTIESICVALMVDPQGDREIIEAQQAMKGTLEDWIPKVLAAQEPDGYIQTVYTLSDRQRWSPRHRADHEGYVAGYFLEAAVAHHNLTKGRDLRLYNAAKKLADCWDANIGPPPKKEWYDGHQAMEIALVRFGRFVNDTEGQGAGDRYIQLAKFLLDCRKDGSEYDQSHVPVIQQYEAVGHAVRASYSYAGMADVAMETGDIDYHSAVMSLWDNMVNRKYYVTGGIGSGETSEGFGPDYSLRHNAYCESCSSCGLIFFQHKLNMTYHDARFADLYEETLYNALLGSVDLDAKNFYYQNPLDSYGPRYDWHVCPCCVGNIPRTLLMLPTWTYVTSDDSIYVNLFIGSTVTIEGVAGTDVEMVQKTDYPWSGEVSISVRPAAPRSFSVKIRTPNRSVSDLYTAAPAADGISSIAVNGAKISPAVENGYAVITRTWQAGDEITLTLPMKVQRIRGSDKIEATRGQVALRYGPLIYSAESVDQDLNNVLSPTSALTAKWMDDLLRGVTAIEGAWADGSAFRAIPNYARDNRGTGAAEDGQDGPGRRGRGRRPLSSSVWLKER</sequence>
<organism evidence="6 7">
    <name type="scientific">Anaerobaca lacustris</name>
    <dbReference type="NCBI Taxonomy" id="3044600"/>
    <lineage>
        <taxon>Bacteria</taxon>
        <taxon>Pseudomonadati</taxon>
        <taxon>Planctomycetota</taxon>
        <taxon>Phycisphaerae</taxon>
        <taxon>Sedimentisphaerales</taxon>
        <taxon>Anaerobacaceae</taxon>
        <taxon>Anaerobaca</taxon>
    </lineage>
</organism>
<dbReference type="Gene3D" id="2.60.120.260">
    <property type="entry name" value="Galactose-binding domain-like"/>
    <property type="match status" value="1"/>
</dbReference>
<evidence type="ECO:0000256" key="2">
    <source>
        <dbReference type="SAM" id="SignalP"/>
    </source>
</evidence>
<dbReference type="InterPro" id="IPR013783">
    <property type="entry name" value="Ig-like_fold"/>
</dbReference>
<keyword evidence="7" id="KW-1185">Reference proteome</keyword>
<dbReference type="AlphaFoldDB" id="A0AAW6TPF3"/>
<dbReference type="Pfam" id="PF07944">
    <property type="entry name" value="Beta-AFase-like_GH127_cat"/>
    <property type="match status" value="1"/>
</dbReference>
<evidence type="ECO:0000313" key="7">
    <source>
        <dbReference type="Proteomes" id="UP001431776"/>
    </source>
</evidence>
<evidence type="ECO:0000259" key="3">
    <source>
        <dbReference type="Pfam" id="PF07944"/>
    </source>
</evidence>
<dbReference type="InterPro" id="IPR049049">
    <property type="entry name" value="Beta-AFase-like_GH127_C"/>
</dbReference>
<evidence type="ECO:0000259" key="4">
    <source>
        <dbReference type="Pfam" id="PF20736"/>
    </source>
</evidence>
<dbReference type="PANTHER" id="PTHR43465">
    <property type="entry name" value="DUF1680 DOMAIN PROTEIN (AFU_ORTHOLOGUE AFUA_1G08910)"/>
    <property type="match status" value="1"/>
</dbReference>
<comment type="caution">
    <text evidence="6">The sequence shown here is derived from an EMBL/GenBank/DDBJ whole genome shotgun (WGS) entry which is preliminary data.</text>
</comment>
<dbReference type="Pfam" id="PF20736">
    <property type="entry name" value="Glyco_hydro127M"/>
    <property type="match status" value="1"/>
</dbReference>
<feature type="region of interest" description="Disordered" evidence="1">
    <location>
        <begin position="45"/>
        <end position="73"/>
    </location>
</feature>
<name>A0AAW6TPF3_9BACT</name>
<dbReference type="Gene3D" id="2.60.40.10">
    <property type="entry name" value="Immunoglobulins"/>
    <property type="match status" value="1"/>
</dbReference>
<dbReference type="GO" id="GO:0005975">
    <property type="term" value="P:carbohydrate metabolic process"/>
    <property type="evidence" value="ECO:0007669"/>
    <property type="project" value="InterPro"/>
</dbReference>
<feature type="compositionally biased region" description="Basic and acidic residues" evidence="1">
    <location>
        <begin position="59"/>
        <end position="69"/>
    </location>
</feature>
<dbReference type="InterPro" id="IPR049046">
    <property type="entry name" value="Beta-AFase-like_GH127_middle"/>
</dbReference>
<proteinExistence type="predicted"/>
<feature type="region of interest" description="Disordered" evidence="1">
    <location>
        <begin position="873"/>
        <end position="908"/>
    </location>
</feature>
<dbReference type="InterPro" id="IPR012878">
    <property type="entry name" value="Beta-AFase-like_GH127_cat"/>
</dbReference>
<feature type="domain" description="Non-reducing end beta-L-arabinofuranosidase-like GH127 catalytic" evidence="3">
    <location>
        <begin position="288"/>
        <end position="673"/>
    </location>
</feature>
<evidence type="ECO:0000256" key="1">
    <source>
        <dbReference type="SAM" id="MobiDB-lite"/>
    </source>
</evidence>
<protein>
    <submittedName>
        <fullName evidence="6">Glycoside hydrolase family 127 protein</fullName>
    </submittedName>
</protein>
<feature type="domain" description="Non-reducing end beta-L-arabinofuranosidase-like GH127 middle" evidence="4">
    <location>
        <begin position="688"/>
        <end position="795"/>
    </location>
</feature>
<dbReference type="GO" id="GO:0016787">
    <property type="term" value="F:hydrolase activity"/>
    <property type="evidence" value="ECO:0007669"/>
    <property type="project" value="UniProtKB-KW"/>
</dbReference>